<evidence type="ECO:0000313" key="3">
    <source>
        <dbReference type="Proteomes" id="UP000807785"/>
    </source>
</evidence>
<evidence type="ECO:0000313" key="2">
    <source>
        <dbReference type="EMBL" id="MBK6974891.1"/>
    </source>
</evidence>
<sequence>MVFSGSSSSSAAGGGNGAVERGAAAGCAGAAGGAGGGVALRPASFDPQPPQNLSVGSTAAPQVGQNFMVRSLAR</sequence>
<protein>
    <submittedName>
        <fullName evidence="2">Uncharacterized protein</fullName>
    </submittedName>
</protein>
<proteinExistence type="predicted"/>
<evidence type="ECO:0000256" key="1">
    <source>
        <dbReference type="SAM" id="MobiDB-lite"/>
    </source>
</evidence>
<dbReference type="Proteomes" id="UP000807785">
    <property type="component" value="Unassembled WGS sequence"/>
</dbReference>
<reference evidence="2" key="1">
    <citation type="submission" date="2020-10" db="EMBL/GenBank/DDBJ databases">
        <title>Connecting structure to function with the recovery of over 1000 high-quality activated sludge metagenome-assembled genomes encoding full-length rRNA genes using long-read sequencing.</title>
        <authorList>
            <person name="Singleton C.M."/>
            <person name="Petriglieri F."/>
            <person name="Kristensen J.M."/>
            <person name="Kirkegaard R.H."/>
            <person name="Michaelsen T.Y."/>
            <person name="Andersen M.H."/>
            <person name="Karst S.M."/>
            <person name="Dueholm M.S."/>
            <person name="Nielsen P.H."/>
            <person name="Albertsen M."/>
        </authorList>
    </citation>
    <scope>NUCLEOTIDE SEQUENCE</scope>
    <source>
        <strain evidence="2">Bjer_18-Q3-R1-45_BAT3C.347</strain>
    </source>
</reference>
<name>A0A9D7HSR2_9PROT</name>
<dbReference type="EMBL" id="JADJEV010000005">
    <property type="protein sequence ID" value="MBK6974891.1"/>
    <property type="molecule type" value="Genomic_DNA"/>
</dbReference>
<comment type="caution">
    <text evidence="2">The sequence shown here is derived from an EMBL/GenBank/DDBJ whole genome shotgun (WGS) entry which is preliminary data.</text>
</comment>
<feature type="region of interest" description="Disordered" evidence="1">
    <location>
        <begin position="38"/>
        <end position="60"/>
    </location>
</feature>
<accession>A0A9D7HSR2</accession>
<organism evidence="2 3">
    <name type="scientific">Candidatus Methylophosphatis roskildensis</name>
    <dbReference type="NCBI Taxonomy" id="2899263"/>
    <lineage>
        <taxon>Bacteria</taxon>
        <taxon>Pseudomonadati</taxon>
        <taxon>Pseudomonadota</taxon>
        <taxon>Betaproteobacteria</taxon>
        <taxon>Nitrosomonadales</taxon>
        <taxon>Sterolibacteriaceae</taxon>
        <taxon>Candidatus Methylophosphatis</taxon>
    </lineage>
</organism>
<gene>
    <name evidence="2" type="ORF">IPH26_18830</name>
</gene>
<dbReference type="AlphaFoldDB" id="A0A9D7HSR2"/>
<feature type="compositionally biased region" description="Polar residues" evidence="1">
    <location>
        <begin position="51"/>
        <end position="60"/>
    </location>
</feature>